<dbReference type="Proteomes" id="UP001172102">
    <property type="component" value="Unassembled WGS sequence"/>
</dbReference>
<dbReference type="PRINTS" id="PR00119">
    <property type="entry name" value="CATATPASE"/>
</dbReference>
<dbReference type="GO" id="GO:0005774">
    <property type="term" value="C:vacuolar membrane"/>
    <property type="evidence" value="ECO:0007669"/>
    <property type="project" value="UniProtKB-SubCell"/>
</dbReference>
<dbReference type="InterPro" id="IPR006408">
    <property type="entry name" value="P-type_ATPase_IIB"/>
</dbReference>
<evidence type="ECO:0000256" key="3">
    <source>
        <dbReference type="ARBA" id="ARBA00022554"/>
    </source>
</evidence>
<dbReference type="PANTHER" id="PTHR24093:SF369">
    <property type="entry name" value="CALCIUM-TRANSPORTING ATPASE"/>
    <property type="match status" value="1"/>
</dbReference>
<dbReference type="InterPro" id="IPR036412">
    <property type="entry name" value="HAD-like_sf"/>
</dbReference>
<feature type="transmembrane region" description="Helical" evidence="17">
    <location>
        <begin position="168"/>
        <end position="188"/>
    </location>
</feature>
<dbReference type="EMBL" id="JAUKUA010000005">
    <property type="protein sequence ID" value="KAK0711850.1"/>
    <property type="molecule type" value="Genomic_DNA"/>
</dbReference>
<dbReference type="InterPro" id="IPR044492">
    <property type="entry name" value="P_typ_ATPase_HD_dom"/>
</dbReference>
<comment type="similarity">
    <text evidence="17">Belongs to the cation transport ATPase (P-type) (TC 3.A.3) family.</text>
</comment>
<dbReference type="InterPro" id="IPR008250">
    <property type="entry name" value="ATPase_P-typ_transduc_dom_A_sf"/>
</dbReference>
<keyword evidence="8 17" id="KW-0106">Calcium</keyword>
<dbReference type="GO" id="GO:0046872">
    <property type="term" value="F:metal ion binding"/>
    <property type="evidence" value="ECO:0007669"/>
    <property type="project" value="UniProtKB-KW"/>
</dbReference>
<evidence type="ECO:0000256" key="1">
    <source>
        <dbReference type="ARBA" id="ARBA00004128"/>
    </source>
</evidence>
<dbReference type="Gene3D" id="2.70.150.10">
    <property type="entry name" value="Calcium-transporting ATPase, cytoplasmic transduction domain A"/>
    <property type="match status" value="1"/>
</dbReference>
<comment type="subcellular location">
    <subcellularLocation>
        <location evidence="17">Membrane</location>
        <topology evidence="17">Multi-pass membrane protein</topology>
    </subcellularLocation>
    <subcellularLocation>
        <location evidence="1">Vacuole membrane</location>
        <topology evidence="1">Multi-pass membrane protein</topology>
    </subcellularLocation>
</comment>
<evidence type="ECO:0000256" key="8">
    <source>
        <dbReference type="ARBA" id="ARBA00022837"/>
    </source>
</evidence>
<evidence type="ECO:0000256" key="13">
    <source>
        <dbReference type="ARBA" id="ARBA00023065"/>
    </source>
</evidence>
<evidence type="ECO:0000256" key="14">
    <source>
        <dbReference type="ARBA" id="ARBA00023136"/>
    </source>
</evidence>
<dbReference type="PROSITE" id="PS00154">
    <property type="entry name" value="ATPASE_E1_E2"/>
    <property type="match status" value="1"/>
</dbReference>
<keyword evidence="23" id="KW-1185">Reference proteome</keyword>
<accession>A0AA40A9Q5</accession>
<keyword evidence="2 17" id="KW-0813">Transport</keyword>
<feature type="domain" description="P-type ATPase A" evidence="19">
    <location>
        <begin position="205"/>
        <end position="316"/>
    </location>
</feature>
<feature type="transmembrane region" description="Helical" evidence="17">
    <location>
        <begin position="135"/>
        <end position="156"/>
    </location>
</feature>
<dbReference type="SUPFAM" id="SSF56784">
    <property type="entry name" value="HAD-like"/>
    <property type="match status" value="1"/>
</dbReference>
<sequence length="1196" mass="129343">MSPTRSTKASVFGHDGAPAAAAPGLGIDYEPAFSISPDVLAEMIASKSLAELQALGGLAGITRGLRTDCQAGLSLDETSVDDPTPGQLPSDDHTHLFDGVRLHRERRAVFGTNRLPGKKIKNVFELMLALLDDKVLILLSVVAVISLSLGLYQAFWLPHAPGQQRVEWVDGVTIMVAVIIVVVAGALNDYQKERQFARLAKKKEDRMVNVIRSGKSSAISVYDVLAGDIVHLEPGDLVPVDGILVSGHKVRCDESSVTGESDQVTKVGGEEALQRLDTDGGSKDADPFIISGSKVLEGIGTYLVTGVGTNSTHGRLRMGLEERTEATPLQQKLSIVADRIAMAGVTVAIVLFLVLTVKFFIQLPTRDDTDFEKAQTFLRIFVVSITIVVIAVPEGLPLAVTLALAIAVTRMLKDNNLVRILSACETMGNATTVCSDKTGTLTMNKMRVTAGIVGTSGRFANQKTRFSIPLRLDPDETPDQPSSSANIETMRSSQSFGGSMRNGLSGIPTPRFASSIESDTRKLLLDSIAINSTAFQGEQDGKTAFIGSKTEAALLTFATERLGMTCLQEERANANVAEIFPFDSRRKCMATVVRLHNDSCRMYVKGAPEILLEKSVRIVADPMRSIEEVGMTEERRKCVMDAIDEYASQSLRTLGLAYRDFEFWPPSAPAYADDVGEDEQINCVVRDLTFLGVMGIQDPLRPGVEDAVALCQHAGVVVRMVTGDNVKTATAIAAASGILTEDGIVMEGPRFRTLTMTERDGILPRLQVLARSSPEDKKMLVKRLKELGETVAVTGDGTNDGPALRAADVGFSMGISGTEVTKEASSIVLMDDNFSSIVKAIEWGRTVNDVIKKFIQFQLTVNITAVALTFVSAITNNIEECILTPVQLLWVNLIMDTFAALALATDSPNPSVLDRQPERKTAPLVSFTSWKMIIGQAIYQLTVTLALRFAGAGIIEDTRDGGEDALQTLVFNAYVWMQFFNLYNNRRLDNKLNILEGVLENPFFIAINVIIVAGQVSIIMFGGSALSSTRLTLTEWGISLLIGFMSIPVGMLIRLTPDNAIRKLLGLRATASDGPEIQYSLTGEDDIERAKTWNHAIDKVRCDLVLLRQPRSSRLDRIRRQVSAFVQGKTWCDRSHSSWDLVAGEQTPLLGAGSGSQGTSIHRSRSASSVVPATVMAGIVAGSVAGWPLPAQQVDA</sequence>
<feature type="transmembrane region" description="Helical" evidence="17">
    <location>
        <begin position="1170"/>
        <end position="1189"/>
    </location>
</feature>
<evidence type="ECO:0000256" key="12">
    <source>
        <dbReference type="ARBA" id="ARBA00022989"/>
    </source>
</evidence>
<comment type="function">
    <text evidence="16">This magnesium-dependent enzyme catalyzes the hydrolysis of ATP coupled with the transport of calcium. Transports the calcium to the vacuole and participates in the control of the cytosolic free calcium.</text>
</comment>
<dbReference type="GO" id="GO:0006874">
    <property type="term" value="P:intracellular calcium ion homeostasis"/>
    <property type="evidence" value="ECO:0007669"/>
    <property type="project" value="TreeGrafter"/>
</dbReference>
<dbReference type="GO" id="GO:0016887">
    <property type="term" value="F:ATP hydrolysis activity"/>
    <property type="evidence" value="ECO:0007669"/>
    <property type="project" value="InterPro"/>
</dbReference>
<dbReference type="NCBIfam" id="TIGR01494">
    <property type="entry name" value="ATPase_P-type"/>
    <property type="match status" value="2"/>
</dbReference>
<feature type="compositionally biased region" description="Polar residues" evidence="18">
    <location>
        <begin position="479"/>
        <end position="497"/>
    </location>
</feature>
<evidence type="ECO:0000256" key="4">
    <source>
        <dbReference type="ARBA" id="ARBA00022568"/>
    </source>
</evidence>
<dbReference type="InterPro" id="IPR001757">
    <property type="entry name" value="P_typ_ATPase"/>
</dbReference>
<dbReference type="SUPFAM" id="SSF81665">
    <property type="entry name" value="Calcium ATPase, transmembrane domain M"/>
    <property type="match status" value="1"/>
</dbReference>
<feature type="transmembrane region" description="Helical" evidence="17">
    <location>
        <begin position="340"/>
        <end position="361"/>
    </location>
</feature>
<dbReference type="Pfam" id="PF00690">
    <property type="entry name" value="Cation_ATPase_N"/>
    <property type="match status" value="1"/>
</dbReference>
<evidence type="ECO:0000259" key="20">
    <source>
        <dbReference type="Pfam" id="PF00689"/>
    </source>
</evidence>
<dbReference type="Gene3D" id="3.40.50.1000">
    <property type="entry name" value="HAD superfamily/HAD-like"/>
    <property type="match status" value="1"/>
</dbReference>
<dbReference type="InterPro" id="IPR059000">
    <property type="entry name" value="ATPase_P-type_domA"/>
</dbReference>
<dbReference type="GO" id="GO:0005524">
    <property type="term" value="F:ATP binding"/>
    <property type="evidence" value="ECO:0007669"/>
    <property type="project" value="UniProtKB-KW"/>
</dbReference>
<dbReference type="NCBIfam" id="TIGR01517">
    <property type="entry name" value="ATPase-IIB_Ca"/>
    <property type="match status" value="1"/>
</dbReference>
<evidence type="ECO:0000256" key="5">
    <source>
        <dbReference type="ARBA" id="ARBA00022692"/>
    </source>
</evidence>
<gene>
    <name evidence="22" type="ORF">B0H67DRAFT_647193</name>
</gene>
<dbReference type="AlphaFoldDB" id="A0AA40A9Q5"/>
<evidence type="ECO:0000256" key="7">
    <source>
        <dbReference type="ARBA" id="ARBA00022741"/>
    </source>
</evidence>
<dbReference type="SFLD" id="SFLDG00002">
    <property type="entry name" value="C1.7:_P-type_atpase_like"/>
    <property type="match status" value="1"/>
</dbReference>
<keyword evidence="12 17" id="KW-1133">Transmembrane helix</keyword>
<evidence type="ECO:0000259" key="21">
    <source>
        <dbReference type="Pfam" id="PF00690"/>
    </source>
</evidence>
<dbReference type="InterPro" id="IPR004014">
    <property type="entry name" value="ATPase_P-typ_cation-transptr_N"/>
</dbReference>
<name>A0AA40A9Q5_9PEZI</name>
<keyword evidence="3" id="KW-0926">Vacuole</keyword>
<dbReference type="Pfam" id="PF00689">
    <property type="entry name" value="Cation_ATPase_C"/>
    <property type="match status" value="1"/>
</dbReference>
<evidence type="ECO:0000313" key="23">
    <source>
        <dbReference type="Proteomes" id="UP001172102"/>
    </source>
</evidence>
<dbReference type="Pfam" id="PF00122">
    <property type="entry name" value="E1-E2_ATPase"/>
    <property type="match status" value="1"/>
</dbReference>
<keyword evidence="5 17" id="KW-0812">Transmembrane</keyword>
<comment type="caution">
    <text evidence="17">Lacks conserved residue(s) required for the propagation of feature annotation.</text>
</comment>
<reference evidence="22" key="1">
    <citation type="submission" date="2023-06" db="EMBL/GenBank/DDBJ databases">
        <title>Genome-scale phylogeny and comparative genomics of the fungal order Sordariales.</title>
        <authorList>
            <consortium name="Lawrence Berkeley National Laboratory"/>
            <person name="Hensen N."/>
            <person name="Bonometti L."/>
            <person name="Westerberg I."/>
            <person name="Brannstrom I.O."/>
            <person name="Guillou S."/>
            <person name="Cros-Aarteil S."/>
            <person name="Calhoun S."/>
            <person name="Haridas S."/>
            <person name="Kuo A."/>
            <person name="Mondo S."/>
            <person name="Pangilinan J."/>
            <person name="Riley R."/>
            <person name="Labutti K."/>
            <person name="Andreopoulos B."/>
            <person name="Lipzen A."/>
            <person name="Chen C."/>
            <person name="Yanf M."/>
            <person name="Daum C."/>
            <person name="Ng V."/>
            <person name="Clum A."/>
            <person name="Steindorff A."/>
            <person name="Ohm R."/>
            <person name="Martin F."/>
            <person name="Silar P."/>
            <person name="Natvig D."/>
            <person name="Lalanne C."/>
            <person name="Gautier V."/>
            <person name="Ament-Velasquez S.L."/>
            <person name="Kruys A."/>
            <person name="Hutchinson M.I."/>
            <person name="Powell A.J."/>
            <person name="Barry K."/>
            <person name="Miller A.N."/>
            <person name="Grigoriev I.V."/>
            <person name="Debuchy R."/>
            <person name="Gladieux P."/>
            <person name="Thoren M.H."/>
            <person name="Johannesson H."/>
        </authorList>
    </citation>
    <scope>NUCLEOTIDE SEQUENCE</scope>
    <source>
        <strain evidence="22">SMH4607-1</strain>
    </source>
</reference>
<keyword evidence="9 17" id="KW-0067">ATP-binding</keyword>
<feature type="region of interest" description="Disordered" evidence="18">
    <location>
        <begin position="470"/>
        <end position="503"/>
    </location>
</feature>
<feature type="transmembrane region" description="Helical" evidence="17">
    <location>
        <begin position="966"/>
        <end position="983"/>
    </location>
</feature>
<dbReference type="SFLD" id="SFLDS00003">
    <property type="entry name" value="Haloacid_Dehalogenase"/>
    <property type="match status" value="1"/>
</dbReference>
<dbReference type="SUPFAM" id="SSF81653">
    <property type="entry name" value="Calcium ATPase, transduction domain A"/>
    <property type="match status" value="1"/>
</dbReference>
<dbReference type="FunFam" id="2.70.150.10:FF:000028">
    <property type="entry name" value="Calcium-transporting ATPase"/>
    <property type="match status" value="1"/>
</dbReference>
<evidence type="ECO:0000256" key="17">
    <source>
        <dbReference type="RuleBase" id="RU361146"/>
    </source>
</evidence>
<organism evidence="22 23">
    <name type="scientific">Lasiosphaeris hirsuta</name>
    <dbReference type="NCBI Taxonomy" id="260670"/>
    <lineage>
        <taxon>Eukaryota</taxon>
        <taxon>Fungi</taxon>
        <taxon>Dikarya</taxon>
        <taxon>Ascomycota</taxon>
        <taxon>Pezizomycotina</taxon>
        <taxon>Sordariomycetes</taxon>
        <taxon>Sordariomycetidae</taxon>
        <taxon>Sordariales</taxon>
        <taxon>Lasiosphaeriaceae</taxon>
        <taxon>Lasiosphaeris</taxon>
    </lineage>
</organism>
<evidence type="ECO:0000256" key="10">
    <source>
        <dbReference type="ARBA" id="ARBA00022842"/>
    </source>
</evidence>
<proteinExistence type="inferred from homology"/>
<comment type="catalytic activity">
    <reaction evidence="15 17">
        <text>Ca(2+)(in) + ATP + H2O = Ca(2+)(out) + ADP + phosphate + H(+)</text>
        <dbReference type="Rhea" id="RHEA:18105"/>
        <dbReference type="ChEBI" id="CHEBI:15377"/>
        <dbReference type="ChEBI" id="CHEBI:15378"/>
        <dbReference type="ChEBI" id="CHEBI:29108"/>
        <dbReference type="ChEBI" id="CHEBI:30616"/>
        <dbReference type="ChEBI" id="CHEBI:43474"/>
        <dbReference type="ChEBI" id="CHEBI:456216"/>
        <dbReference type="EC" id="7.2.2.10"/>
    </reaction>
</comment>
<feature type="transmembrane region" description="Helical" evidence="17">
    <location>
        <begin position="381"/>
        <end position="409"/>
    </location>
</feature>
<dbReference type="Gene3D" id="3.40.1110.10">
    <property type="entry name" value="Calcium-transporting ATPase, cytoplasmic domain N"/>
    <property type="match status" value="1"/>
</dbReference>
<dbReference type="PRINTS" id="PR00121">
    <property type="entry name" value="NAKATPASE"/>
</dbReference>
<evidence type="ECO:0000256" key="18">
    <source>
        <dbReference type="SAM" id="MobiDB-lite"/>
    </source>
</evidence>
<keyword evidence="13 17" id="KW-0406">Ion transport</keyword>
<protein>
    <recommendedName>
        <fullName evidence="17">Calcium-transporting ATPase</fullName>
        <ecNumber evidence="17">7.2.2.10</ecNumber>
    </recommendedName>
</protein>
<dbReference type="SFLD" id="SFLDF00027">
    <property type="entry name" value="p-type_atpase"/>
    <property type="match status" value="1"/>
</dbReference>
<keyword evidence="14 17" id="KW-0472">Membrane</keyword>
<dbReference type="Gene3D" id="1.20.1110.10">
    <property type="entry name" value="Calcium-transporting ATPase, transmembrane domain"/>
    <property type="match status" value="1"/>
</dbReference>
<keyword evidence="10" id="KW-0460">Magnesium</keyword>
<evidence type="ECO:0000256" key="6">
    <source>
        <dbReference type="ARBA" id="ARBA00022723"/>
    </source>
</evidence>
<feature type="transmembrane region" description="Helical" evidence="17">
    <location>
        <begin position="1036"/>
        <end position="1055"/>
    </location>
</feature>
<dbReference type="InterPro" id="IPR023214">
    <property type="entry name" value="HAD_sf"/>
</dbReference>
<feature type="domain" description="Cation-transporting P-type ATPase N-terminal" evidence="21">
    <location>
        <begin position="105"/>
        <end position="146"/>
    </location>
</feature>
<evidence type="ECO:0000256" key="16">
    <source>
        <dbReference type="ARBA" id="ARBA00059328"/>
    </source>
</evidence>
<keyword evidence="11" id="KW-1278">Translocase</keyword>
<evidence type="ECO:0000256" key="11">
    <source>
        <dbReference type="ARBA" id="ARBA00022967"/>
    </source>
</evidence>
<evidence type="ECO:0000256" key="2">
    <source>
        <dbReference type="ARBA" id="ARBA00022448"/>
    </source>
</evidence>
<dbReference type="GO" id="GO:0005388">
    <property type="term" value="F:P-type calcium transporter activity"/>
    <property type="evidence" value="ECO:0007669"/>
    <property type="project" value="UniProtKB-EC"/>
</dbReference>
<dbReference type="Pfam" id="PF13246">
    <property type="entry name" value="Cation_ATPase"/>
    <property type="match status" value="1"/>
</dbReference>
<dbReference type="CDD" id="cd02081">
    <property type="entry name" value="P-type_ATPase_Ca_PMCA-like"/>
    <property type="match status" value="1"/>
</dbReference>
<dbReference type="InterPro" id="IPR023299">
    <property type="entry name" value="ATPase_P-typ_cyto_dom_N"/>
</dbReference>
<dbReference type="InterPro" id="IPR006068">
    <property type="entry name" value="ATPase_P-typ_cation-transptr_C"/>
</dbReference>
<dbReference type="PANTHER" id="PTHR24093">
    <property type="entry name" value="CATION TRANSPORTING ATPASE"/>
    <property type="match status" value="1"/>
</dbReference>
<dbReference type="InterPro" id="IPR023298">
    <property type="entry name" value="ATPase_P-typ_TM_dom_sf"/>
</dbReference>
<feature type="transmembrane region" description="Helical" evidence="17">
    <location>
        <begin position="1003"/>
        <end position="1024"/>
    </location>
</feature>
<keyword evidence="4 17" id="KW-0109">Calcium transport</keyword>
<dbReference type="GO" id="GO:0005886">
    <property type="term" value="C:plasma membrane"/>
    <property type="evidence" value="ECO:0007669"/>
    <property type="project" value="TreeGrafter"/>
</dbReference>
<keyword evidence="6" id="KW-0479">Metal-binding</keyword>
<keyword evidence="7 17" id="KW-0547">Nucleotide-binding</keyword>
<evidence type="ECO:0000256" key="15">
    <source>
        <dbReference type="ARBA" id="ARBA00048694"/>
    </source>
</evidence>
<dbReference type="EC" id="7.2.2.10" evidence="17"/>
<evidence type="ECO:0000259" key="19">
    <source>
        <dbReference type="Pfam" id="PF00122"/>
    </source>
</evidence>
<evidence type="ECO:0000313" key="22">
    <source>
        <dbReference type="EMBL" id="KAK0711850.1"/>
    </source>
</evidence>
<comment type="function">
    <text evidence="17">Catalyzes the hydrolysis of ATP coupled with the transport of calcium.</text>
</comment>
<dbReference type="FunFam" id="3.40.50.1000:FF:000018">
    <property type="entry name" value="Calcium-transporting ATPase"/>
    <property type="match status" value="1"/>
</dbReference>
<evidence type="ECO:0000256" key="9">
    <source>
        <dbReference type="ARBA" id="ARBA00022840"/>
    </source>
</evidence>
<feature type="transmembrane region" description="Helical" evidence="17">
    <location>
        <begin position="937"/>
        <end position="954"/>
    </location>
</feature>
<dbReference type="SUPFAM" id="SSF81660">
    <property type="entry name" value="Metal cation-transporting ATPase, ATP-binding domain N"/>
    <property type="match status" value="1"/>
</dbReference>
<dbReference type="InterPro" id="IPR018303">
    <property type="entry name" value="ATPase_P-typ_P_site"/>
</dbReference>
<feature type="domain" description="Cation-transporting P-type ATPase C-terminal" evidence="20">
    <location>
        <begin position="882"/>
        <end position="1054"/>
    </location>
</feature>
<comment type="caution">
    <text evidence="22">The sequence shown here is derived from an EMBL/GenBank/DDBJ whole genome shotgun (WGS) entry which is preliminary data.</text>
</comment>